<dbReference type="PANTHER" id="PTHR31977:SF1">
    <property type="entry name" value="UPF0696 PROTEIN C11ORF68"/>
    <property type="match status" value="1"/>
</dbReference>
<reference evidence="3" key="1">
    <citation type="submission" date="2021-12" db="EMBL/GenBank/DDBJ databases">
        <title>Curvularia clavata genome.</title>
        <authorList>
            <person name="Cao Y."/>
        </authorList>
    </citation>
    <scope>NUCLEOTIDE SEQUENCE</scope>
    <source>
        <strain evidence="3">Yc1106</strain>
    </source>
</reference>
<keyword evidence="4" id="KW-1185">Reference proteome</keyword>
<feature type="compositionally biased region" description="Basic and acidic residues" evidence="2">
    <location>
        <begin position="57"/>
        <end position="80"/>
    </location>
</feature>
<proteinExistence type="inferred from homology"/>
<evidence type="ECO:0008006" key="5">
    <source>
        <dbReference type="Google" id="ProtNLM"/>
    </source>
</evidence>
<dbReference type="Pfam" id="PF08939">
    <property type="entry name" value="Bles03"/>
    <property type="match status" value="1"/>
</dbReference>
<dbReference type="InterPro" id="IPR015034">
    <property type="entry name" value="Bles03"/>
</dbReference>
<evidence type="ECO:0000256" key="1">
    <source>
        <dbReference type="ARBA" id="ARBA00010568"/>
    </source>
</evidence>
<dbReference type="Gene3D" id="3.30.760.10">
    <property type="entry name" value="RNA Cap, Translation Initiation Factor Eif4e"/>
    <property type="match status" value="1"/>
</dbReference>
<feature type="region of interest" description="Disordered" evidence="2">
    <location>
        <begin position="1"/>
        <end position="40"/>
    </location>
</feature>
<feature type="region of interest" description="Disordered" evidence="2">
    <location>
        <begin position="57"/>
        <end position="94"/>
    </location>
</feature>
<evidence type="ECO:0000313" key="3">
    <source>
        <dbReference type="EMBL" id="USP77542.1"/>
    </source>
</evidence>
<dbReference type="OrthoDB" id="10067381at2759"/>
<dbReference type="AlphaFoldDB" id="A0A9Q9DSC2"/>
<sequence>MERNCTEQENEVDASFDVGTDEEQERQTQPSVESDANDSTNLAIRFKSDIHYAAKLRTADDDAFPSKETKVRPQVYREDSAQEQPTIAGKRKRELSPELSPKFELFHPREEELNAWQLDESASEFVQRLPPSTALVSTYTGIWAENPHRNPRNKLPCPRVDYFKTCGKKLLEQSLNNRHKIWESSATLPKGCLAVKLIQEGKALQQRVFKLARDTYVHPGKWMLLVKKVDVDRVWKQIVDGVIGNQLGCSCKMTTSDRSDECLVCVYTKDFEDTKDVLRVLQGLERIGLVSAAKVIYYKPDAYTYLNLGNGKAAKYVLPPTLYNSRPMLASQKASKLAFMTQEEGFSA</sequence>
<comment type="similarity">
    <text evidence="1">Belongs to the UPF0696 family.</text>
</comment>
<gene>
    <name evidence="3" type="ORF">yc1106_04816</name>
</gene>
<name>A0A9Q9DSC2_CURCL</name>
<dbReference type="Proteomes" id="UP001056012">
    <property type="component" value="Chromosome 3"/>
</dbReference>
<feature type="compositionally biased region" description="Polar residues" evidence="2">
    <location>
        <begin position="27"/>
        <end position="40"/>
    </location>
</feature>
<organism evidence="3 4">
    <name type="scientific">Curvularia clavata</name>
    <dbReference type="NCBI Taxonomy" id="95742"/>
    <lineage>
        <taxon>Eukaryota</taxon>
        <taxon>Fungi</taxon>
        <taxon>Dikarya</taxon>
        <taxon>Ascomycota</taxon>
        <taxon>Pezizomycotina</taxon>
        <taxon>Dothideomycetes</taxon>
        <taxon>Pleosporomycetidae</taxon>
        <taxon>Pleosporales</taxon>
        <taxon>Pleosporineae</taxon>
        <taxon>Pleosporaceae</taxon>
        <taxon>Curvularia</taxon>
    </lineage>
</organism>
<dbReference type="PANTHER" id="PTHR31977">
    <property type="entry name" value="UPF0696 PROTEIN C11ORF68"/>
    <property type="match status" value="1"/>
</dbReference>
<protein>
    <recommendedName>
        <fullName evidence="5">DUF1917-domain-containing protein</fullName>
    </recommendedName>
</protein>
<feature type="compositionally biased region" description="Acidic residues" evidence="2">
    <location>
        <begin position="8"/>
        <end position="24"/>
    </location>
</feature>
<accession>A0A9Q9DSC2</accession>
<evidence type="ECO:0000313" key="4">
    <source>
        <dbReference type="Proteomes" id="UP001056012"/>
    </source>
</evidence>
<dbReference type="SUPFAM" id="SSF55418">
    <property type="entry name" value="eIF4e-like"/>
    <property type="match status" value="1"/>
</dbReference>
<evidence type="ECO:0000256" key="2">
    <source>
        <dbReference type="SAM" id="MobiDB-lite"/>
    </source>
</evidence>
<dbReference type="VEuPathDB" id="FungiDB:yc1106_04816"/>
<dbReference type="EMBL" id="CP089276">
    <property type="protein sequence ID" value="USP77542.1"/>
    <property type="molecule type" value="Genomic_DNA"/>
</dbReference>
<dbReference type="InterPro" id="IPR023398">
    <property type="entry name" value="TIF_eIF4e-like"/>
</dbReference>